<organism evidence="2 3">
    <name type="scientific">Fictibacillus barbaricus</name>
    <dbReference type="NCBI Taxonomy" id="182136"/>
    <lineage>
        <taxon>Bacteria</taxon>
        <taxon>Bacillati</taxon>
        <taxon>Bacillota</taxon>
        <taxon>Bacilli</taxon>
        <taxon>Bacillales</taxon>
        <taxon>Fictibacillaceae</taxon>
        <taxon>Fictibacillus</taxon>
    </lineage>
</organism>
<keyword evidence="3" id="KW-1185">Reference proteome</keyword>
<proteinExistence type="predicted"/>
<dbReference type="Pfam" id="PF23728">
    <property type="entry name" value="Tubby_C_like"/>
    <property type="match status" value="1"/>
</dbReference>
<dbReference type="Proteomes" id="UP001258181">
    <property type="component" value="Unassembled WGS sequence"/>
</dbReference>
<accession>A0ABU1U1T8</accession>
<evidence type="ECO:0000313" key="2">
    <source>
        <dbReference type="EMBL" id="MDR7073407.1"/>
    </source>
</evidence>
<dbReference type="EMBL" id="JAVDWA010000003">
    <property type="protein sequence ID" value="MDR7073407.1"/>
    <property type="molecule type" value="Genomic_DNA"/>
</dbReference>
<gene>
    <name evidence="2" type="ORF">J2X07_002393</name>
</gene>
<protein>
    <recommendedName>
        <fullName evidence="1">Tubby C-terminal domain-containing protein</fullName>
    </recommendedName>
</protein>
<evidence type="ECO:0000259" key="1">
    <source>
        <dbReference type="Pfam" id="PF23728"/>
    </source>
</evidence>
<evidence type="ECO:0000313" key="3">
    <source>
        <dbReference type="Proteomes" id="UP001258181"/>
    </source>
</evidence>
<dbReference type="InterPro" id="IPR056944">
    <property type="entry name" value="Tubby_C-like"/>
</dbReference>
<dbReference type="RefSeq" id="WP_310258901.1">
    <property type="nucleotide sequence ID" value="NZ_JAVDWA010000003.1"/>
</dbReference>
<reference evidence="2 3" key="1">
    <citation type="submission" date="2023-07" db="EMBL/GenBank/DDBJ databases">
        <title>Sorghum-associated microbial communities from plants grown in Nebraska, USA.</title>
        <authorList>
            <person name="Schachtman D."/>
        </authorList>
    </citation>
    <scope>NUCLEOTIDE SEQUENCE [LARGE SCALE GENOMIC DNA]</scope>
    <source>
        <strain evidence="2 3">BE211</strain>
    </source>
</reference>
<name>A0ABU1U1T8_9BACL</name>
<feature type="domain" description="Tubby C-terminal" evidence="1">
    <location>
        <begin position="5"/>
        <end position="162"/>
    </location>
</feature>
<sequence>MNKRYTYTAPLLKTMNKAFEIKDENGLSAGKVQRYYPNKLKIWMEIVMQGWEAHVKANQDDNDYLIKEHFRWTTCEWSIFENNINIGTLKNIKRIEWGDTKELCIKGEKFYYLDKPLQTESFIYDENKKTIAKINYKVLDLFQKKEIVLYSDAVPLALLVSIDYLSNLKKR</sequence>
<comment type="caution">
    <text evidence="2">The sequence shown here is derived from an EMBL/GenBank/DDBJ whole genome shotgun (WGS) entry which is preliminary data.</text>
</comment>